<feature type="domain" description="Kinesin motor" evidence="8">
    <location>
        <begin position="1"/>
        <end position="294"/>
    </location>
</feature>
<comment type="caution">
    <text evidence="9">The sequence shown here is derived from an EMBL/GenBank/DDBJ whole genome shotgun (WGS) entry which is preliminary data.</text>
</comment>
<dbReference type="InterPro" id="IPR027417">
    <property type="entry name" value="P-loop_NTPase"/>
</dbReference>
<keyword evidence="4" id="KW-0067">ATP-binding</keyword>
<dbReference type="Pfam" id="PF00225">
    <property type="entry name" value="Kinesin"/>
    <property type="match status" value="1"/>
</dbReference>
<evidence type="ECO:0000259" key="8">
    <source>
        <dbReference type="PROSITE" id="PS50067"/>
    </source>
</evidence>
<dbReference type="GO" id="GO:0008017">
    <property type="term" value="F:microtubule binding"/>
    <property type="evidence" value="ECO:0007669"/>
    <property type="project" value="InterPro"/>
</dbReference>
<dbReference type="GO" id="GO:0007018">
    <property type="term" value="P:microtubule-based movement"/>
    <property type="evidence" value="ECO:0007669"/>
    <property type="project" value="InterPro"/>
</dbReference>
<evidence type="ECO:0000313" key="9">
    <source>
        <dbReference type="EMBL" id="KAF6392598.1"/>
    </source>
</evidence>
<comment type="caution">
    <text evidence="6">Lacks conserved residue(s) required for the propagation of feature annotation.</text>
</comment>
<comment type="subcellular location">
    <subcellularLocation>
        <location evidence="1">Cytoplasm</location>
        <location evidence="1">Cytoskeleton</location>
    </subcellularLocation>
</comment>
<sequence>MTPSSTCCTKGSTYPLSWTRSSPRGPPSRTFFQEVQALITSCIDRFNVWIFAYGQTGAGRTYTMEGTPENPGNNQRALQLLFSEVQEKASDWEFTITVSAAEIYNKALRDLSGQEPQEKLEIRLCPNGIGQLYVPGLMEFRVQSVDINKVFEFGHTIRTTEFTNRNEHSSRTHALLMVTVSPAENTSETLYSLKFAQRVRSVELGPGPQGRAGVLVQPRTSEWEPACQTRPPQLQPIGPGTGTSSRPEEAAALGLRLGLRLQGHPGGCLCDGRVRPAGSGSGSRGLTGRLPPQL</sequence>
<dbReference type="EMBL" id="JACAGB010000001">
    <property type="protein sequence ID" value="KAF6392598.1"/>
    <property type="molecule type" value="Genomic_DNA"/>
</dbReference>
<accession>A0A7J8B1L4</accession>
<keyword evidence="2" id="KW-0963">Cytoplasm</keyword>
<dbReference type="SUPFAM" id="SSF52540">
    <property type="entry name" value="P-loop containing nucleoside triphosphate hydrolases"/>
    <property type="match status" value="1"/>
</dbReference>
<dbReference type="InterPro" id="IPR036961">
    <property type="entry name" value="Kinesin_motor_dom_sf"/>
</dbReference>
<dbReference type="PANTHER" id="PTHR47972">
    <property type="entry name" value="KINESIN-LIKE PROTEIN KLP-3"/>
    <property type="match status" value="1"/>
</dbReference>
<evidence type="ECO:0000256" key="6">
    <source>
        <dbReference type="PROSITE-ProRule" id="PRU00283"/>
    </source>
</evidence>
<evidence type="ECO:0000256" key="2">
    <source>
        <dbReference type="ARBA" id="ARBA00022490"/>
    </source>
</evidence>
<comment type="similarity">
    <text evidence="6">Belongs to the TRAFAC class myosin-kinesin ATPase superfamily. Kinesin family.</text>
</comment>
<evidence type="ECO:0000256" key="3">
    <source>
        <dbReference type="ARBA" id="ARBA00022741"/>
    </source>
</evidence>
<dbReference type="Gene3D" id="3.40.850.10">
    <property type="entry name" value="Kinesin motor domain"/>
    <property type="match status" value="1"/>
</dbReference>
<protein>
    <recommendedName>
        <fullName evidence="8">Kinesin motor domain-containing protein</fullName>
    </recommendedName>
</protein>
<dbReference type="InterPro" id="IPR001752">
    <property type="entry name" value="Kinesin_motor_dom"/>
</dbReference>
<dbReference type="Proteomes" id="UP000558488">
    <property type="component" value="Unassembled WGS sequence"/>
</dbReference>
<feature type="region of interest" description="Disordered" evidence="7">
    <location>
        <begin position="224"/>
        <end position="247"/>
    </location>
</feature>
<dbReference type="SMART" id="SM00129">
    <property type="entry name" value="KISc"/>
    <property type="match status" value="1"/>
</dbReference>
<evidence type="ECO:0000256" key="4">
    <source>
        <dbReference type="ARBA" id="ARBA00022840"/>
    </source>
</evidence>
<dbReference type="AlphaFoldDB" id="A0A7J8B1L4"/>
<keyword evidence="10" id="KW-1185">Reference proteome</keyword>
<keyword evidence="5" id="KW-0206">Cytoskeleton</keyword>
<evidence type="ECO:0000256" key="1">
    <source>
        <dbReference type="ARBA" id="ARBA00004245"/>
    </source>
</evidence>
<dbReference type="GO" id="GO:0005524">
    <property type="term" value="F:ATP binding"/>
    <property type="evidence" value="ECO:0007669"/>
    <property type="project" value="UniProtKB-KW"/>
</dbReference>
<dbReference type="PANTHER" id="PTHR47972:SF5">
    <property type="entry name" value="KINESIN-LIKE PROTEIN KIFC3"/>
    <property type="match status" value="1"/>
</dbReference>
<dbReference type="GO" id="GO:0015630">
    <property type="term" value="C:microtubule cytoskeleton"/>
    <property type="evidence" value="ECO:0007669"/>
    <property type="project" value="TreeGrafter"/>
</dbReference>
<name>A0A7J8B1L4_PIPKU</name>
<feature type="region of interest" description="Disordered" evidence="7">
    <location>
        <begin position="275"/>
        <end position="294"/>
    </location>
</feature>
<gene>
    <name evidence="9" type="ORF">mPipKuh1_007787</name>
</gene>
<evidence type="ECO:0000313" key="10">
    <source>
        <dbReference type="Proteomes" id="UP000558488"/>
    </source>
</evidence>
<dbReference type="InterPro" id="IPR027640">
    <property type="entry name" value="Kinesin-like_fam"/>
</dbReference>
<evidence type="ECO:0000256" key="7">
    <source>
        <dbReference type="SAM" id="MobiDB-lite"/>
    </source>
</evidence>
<proteinExistence type="inferred from homology"/>
<dbReference type="PROSITE" id="PS50067">
    <property type="entry name" value="KINESIN_MOTOR_2"/>
    <property type="match status" value="1"/>
</dbReference>
<keyword evidence="3" id="KW-0547">Nucleotide-binding</keyword>
<dbReference type="GO" id="GO:0003777">
    <property type="term" value="F:microtubule motor activity"/>
    <property type="evidence" value="ECO:0007669"/>
    <property type="project" value="InterPro"/>
</dbReference>
<organism evidence="9 10">
    <name type="scientific">Pipistrellus kuhlii</name>
    <name type="common">Kuhl's pipistrelle</name>
    <dbReference type="NCBI Taxonomy" id="59472"/>
    <lineage>
        <taxon>Eukaryota</taxon>
        <taxon>Metazoa</taxon>
        <taxon>Chordata</taxon>
        <taxon>Craniata</taxon>
        <taxon>Vertebrata</taxon>
        <taxon>Euteleostomi</taxon>
        <taxon>Mammalia</taxon>
        <taxon>Eutheria</taxon>
        <taxon>Laurasiatheria</taxon>
        <taxon>Chiroptera</taxon>
        <taxon>Yangochiroptera</taxon>
        <taxon>Vespertilionidae</taxon>
        <taxon>Pipistrellus</taxon>
    </lineage>
</organism>
<evidence type="ECO:0000256" key="5">
    <source>
        <dbReference type="ARBA" id="ARBA00023212"/>
    </source>
</evidence>
<dbReference type="PRINTS" id="PR00380">
    <property type="entry name" value="KINESINHEAVY"/>
</dbReference>
<reference evidence="9 10" key="1">
    <citation type="journal article" date="2020" name="Nature">
        <title>Six reference-quality genomes reveal evolution of bat adaptations.</title>
        <authorList>
            <person name="Jebb D."/>
            <person name="Huang Z."/>
            <person name="Pippel M."/>
            <person name="Hughes G.M."/>
            <person name="Lavrichenko K."/>
            <person name="Devanna P."/>
            <person name="Winkler S."/>
            <person name="Jermiin L.S."/>
            <person name="Skirmuntt E.C."/>
            <person name="Katzourakis A."/>
            <person name="Burkitt-Gray L."/>
            <person name="Ray D.A."/>
            <person name="Sullivan K.A.M."/>
            <person name="Roscito J.G."/>
            <person name="Kirilenko B.M."/>
            <person name="Davalos L.M."/>
            <person name="Corthals A.P."/>
            <person name="Power M.L."/>
            <person name="Jones G."/>
            <person name="Ransome R.D."/>
            <person name="Dechmann D.K.N."/>
            <person name="Locatelli A.G."/>
            <person name="Puechmaille S.J."/>
            <person name="Fedrigo O."/>
            <person name="Jarvis E.D."/>
            <person name="Hiller M."/>
            <person name="Vernes S.C."/>
            <person name="Myers E.W."/>
            <person name="Teeling E.C."/>
        </authorList>
    </citation>
    <scope>NUCLEOTIDE SEQUENCE [LARGE SCALE GENOMIC DNA]</scope>
    <source>
        <strain evidence="9">MPipKuh1</strain>
        <tissue evidence="9">Flight muscle</tissue>
    </source>
</reference>